<feature type="transmembrane region" description="Helical" evidence="1">
    <location>
        <begin position="390"/>
        <end position="410"/>
    </location>
</feature>
<feature type="transmembrane region" description="Helical" evidence="1">
    <location>
        <begin position="271"/>
        <end position="292"/>
    </location>
</feature>
<protein>
    <submittedName>
        <fullName evidence="2">Uncharacterized protein</fullName>
    </submittedName>
</protein>
<feature type="transmembrane region" description="Helical" evidence="1">
    <location>
        <begin position="42"/>
        <end position="65"/>
    </location>
</feature>
<keyword evidence="3" id="KW-1185">Reference proteome</keyword>
<dbReference type="AlphaFoldDB" id="A0A4Y6PX65"/>
<name>A0A4Y6PX65_PERCE</name>
<keyword evidence="1" id="KW-1133">Transmembrane helix</keyword>
<dbReference type="Proteomes" id="UP000315995">
    <property type="component" value="Chromosome"/>
</dbReference>
<accession>A0A4Y6PX65</accession>
<gene>
    <name evidence="2" type="ORF">FIV42_16840</name>
</gene>
<keyword evidence="1" id="KW-0812">Transmembrane</keyword>
<evidence type="ECO:0000313" key="2">
    <source>
        <dbReference type="EMBL" id="QDG52345.1"/>
    </source>
</evidence>
<keyword evidence="1" id="KW-0472">Membrane</keyword>
<organism evidence="2 3">
    <name type="scientific">Persicimonas caeni</name>
    <dbReference type="NCBI Taxonomy" id="2292766"/>
    <lineage>
        <taxon>Bacteria</taxon>
        <taxon>Deltaproteobacteria</taxon>
        <taxon>Bradymonadales</taxon>
        <taxon>Bradymonadaceae</taxon>
        <taxon>Persicimonas</taxon>
    </lineage>
</organism>
<sequence>MSPYIFGVLISGLFVLIGVSVFSVAYLFSGRSVFREWEWRKAVFVTTAAALLLLMISPLMFILLFHDVNLAQEGERGEQQQAVLDEAGEGEDATETIEATEKKELIERVVNYALVPFLLAAFALGLVVGTYPQLNLRWILWREVRHKRGLKFPLFSYGNSWRMFFNKLKLNGLIEVGLREEHGDDEGQRVRRVIGQLAATSVSGTDADFVLRNPRTLEDSSRLDVDKALDENWMPDETLEIFTKESKVLYLRCPPESLQVHAEPINHLAQAYFLAQTSIGFGLFGWATFLTYKFLEGVGLGDVAVVYGLMTVLFLVTCGAFCVLAFSVRRYDFGESLSMQSFLSSFSGWTITPTTWTTVFLAAYFFVASLLFGATWLLWGEVDRGLMVDFLLVLLVGLFSVGLINTGVYFCCFSKDRSSGGRRLSKGRVMLGVIVGLLWLGFLGVAVYYLANVPLGGAEQTDVYQAGLVIAAGAAIIWLFIRVCTRIKRVRVKRHFCQIVRDVEEVFLESGDLDGTASESNLARARNKRSARSKARLALKRAALRLYLRQDLNDDHFIYDREFEKGWCVEKPSPPKIRTRENEREVKELEGYLLERLLCVVYQSGLEGATTQVIEWFCDYLRITYFVSGDFARECDR</sequence>
<dbReference type="RefSeq" id="WP_141198817.1">
    <property type="nucleotide sequence ID" value="NZ_CP041186.1"/>
</dbReference>
<evidence type="ECO:0000313" key="3">
    <source>
        <dbReference type="Proteomes" id="UP000315995"/>
    </source>
</evidence>
<evidence type="ECO:0000256" key="1">
    <source>
        <dbReference type="SAM" id="Phobius"/>
    </source>
</evidence>
<feature type="transmembrane region" description="Helical" evidence="1">
    <location>
        <begin position="112"/>
        <end position="132"/>
    </location>
</feature>
<feature type="transmembrane region" description="Helical" evidence="1">
    <location>
        <begin position="6"/>
        <end position="30"/>
    </location>
</feature>
<proteinExistence type="predicted"/>
<feature type="transmembrane region" description="Helical" evidence="1">
    <location>
        <begin position="463"/>
        <end position="484"/>
    </location>
</feature>
<feature type="transmembrane region" description="Helical" evidence="1">
    <location>
        <begin position="349"/>
        <end position="378"/>
    </location>
</feature>
<reference evidence="2 3" key="1">
    <citation type="submission" date="2019-06" db="EMBL/GenBank/DDBJ databases">
        <title>Persicimonas caeni gen. nov., sp. nov., a predatory bacterium isolated from solar saltern.</title>
        <authorList>
            <person name="Wang S."/>
        </authorList>
    </citation>
    <scope>NUCLEOTIDE SEQUENCE [LARGE SCALE GENOMIC DNA]</scope>
    <source>
        <strain evidence="2 3">YN101</strain>
    </source>
</reference>
<feature type="transmembrane region" description="Helical" evidence="1">
    <location>
        <begin position="431"/>
        <end position="451"/>
    </location>
</feature>
<accession>A0A5B8Y8V3</accession>
<dbReference type="EMBL" id="CP041186">
    <property type="protein sequence ID" value="QDG52345.1"/>
    <property type="molecule type" value="Genomic_DNA"/>
</dbReference>
<feature type="transmembrane region" description="Helical" evidence="1">
    <location>
        <begin position="304"/>
        <end position="328"/>
    </location>
</feature>